<dbReference type="EMBL" id="JAOQAZ010000027">
    <property type="protein sequence ID" value="KAJ4252008.1"/>
    <property type="molecule type" value="Genomic_DNA"/>
</dbReference>
<dbReference type="Proteomes" id="UP001152049">
    <property type="component" value="Unassembled WGS sequence"/>
</dbReference>
<sequence length="120" mass="14127">MCEKVSMFKRCPTCKQRRGPIIHQICCDQTTYLKLGRCSKGLQPREEVEELECRACEIKRKEEAEEEYNRRFAAAWDEPVKYEDHSAMSQSPGMKYPESGDEVEEKAELDEKNEWDEKSK</sequence>
<name>A0A9W8RSZ8_9HYPO</name>
<evidence type="ECO:0000313" key="3">
    <source>
        <dbReference type="Proteomes" id="UP001152049"/>
    </source>
</evidence>
<gene>
    <name evidence="2" type="ORF">NW762_011309</name>
</gene>
<evidence type="ECO:0000313" key="2">
    <source>
        <dbReference type="EMBL" id="KAJ4252008.1"/>
    </source>
</evidence>
<reference evidence="2" key="1">
    <citation type="submission" date="2022-09" db="EMBL/GenBank/DDBJ databases">
        <title>Fusarium specimens isolated from Avocado Roots.</title>
        <authorList>
            <person name="Stajich J."/>
            <person name="Roper C."/>
            <person name="Heimlech-Rivalta G."/>
        </authorList>
    </citation>
    <scope>NUCLEOTIDE SEQUENCE</scope>
    <source>
        <strain evidence="2">CF00136</strain>
    </source>
</reference>
<feature type="region of interest" description="Disordered" evidence="1">
    <location>
        <begin position="81"/>
        <end position="120"/>
    </location>
</feature>
<keyword evidence="3" id="KW-1185">Reference proteome</keyword>
<feature type="compositionally biased region" description="Acidic residues" evidence="1">
    <location>
        <begin position="99"/>
        <end position="108"/>
    </location>
</feature>
<organism evidence="2 3">
    <name type="scientific">Fusarium torreyae</name>
    <dbReference type="NCBI Taxonomy" id="1237075"/>
    <lineage>
        <taxon>Eukaryota</taxon>
        <taxon>Fungi</taxon>
        <taxon>Dikarya</taxon>
        <taxon>Ascomycota</taxon>
        <taxon>Pezizomycotina</taxon>
        <taxon>Sordariomycetes</taxon>
        <taxon>Hypocreomycetidae</taxon>
        <taxon>Hypocreales</taxon>
        <taxon>Nectriaceae</taxon>
        <taxon>Fusarium</taxon>
    </lineage>
</organism>
<dbReference type="AlphaFoldDB" id="A0A9W8RSZ8"/>
<proteinExistence type="predicted"/>
<protein>
    <recommendedName>
        <fullName evidence="4">Stc1 domain-containing protein</fullName>
    </recommendedName>
</protein>
<accession>A0A9W8RSZ8</accession>
<dbReference type="OrthoDB" id="4979920at2759"/>
<comment type="caution">
    <text evidence="2">The sequence shown here is derived from an EMBL/GenBank/DDBJ whole genome shotgun (WGS) entry which is preliminary data.</text>
</comment>
<feature type="compositionally biased region" description="Basic and acidic residues" evidence="1">
    <location>
        <begin position="109"/>
        <end position="120"/>
    </location>
</feature>
<evidence type="ECO:0000256" key="1">
    <source>
        <dbReference type="SAM" id="MobiDB-lite"/>
    </source>
</evidence>
<evidence type="ECO:0008006" key="4">
    <source>
        <dbReference type="Google" id="ProtNLM"/>
    </source>
</evidence>